<protein>
    <submittedName>
        <fullName evidence="6">GAF domain-containing protein</fullName>
    </submittedName>
</protein>
<dbReference type="GO" id="GO:0000155">
    <property type="term" value="F:phosphorelay sensor kinase activity"/>
    <property type="evidence" value="ECO:0007669"/>
    <property type="project" value="InterPro"/>
</dbReference>
<dbReference type="AlphaFoldDB" id="A0AAJ5VE77"/>
<keyword evidence="2" id="KW-0418">Kinase</keyword>
<organism evidence="6 7">
    <name type="scientific">Microbacterium maritypicum</name>
    <name type="common">Microbacterium liquefaciens</name>
    <dbReference type="NCBI Taxonomy" id="33918"/>
    <lineage>
        <taxon>Bacteria</taxon>
        <taxon>Bacillati</taxon>
        <taxon>Actinomycetota</taxon>
        <taxon>Actinomycetes</taxon>
        <taxon>Micrococcales</taxon>
        <taxon>Microbacteriaceae</taxon>
        <taxon>Microbacterium</taxon>
    </lineage>
</organism>
<gene>
    <name evidence="6" type="ORF">PWF71_08275</name>
</gene>
<evidence type="ECO:0000259" key="4">
    <source>
        <dbReference type="SMART" id="SM00065"/>
    </source>
</evidence>
<evidence type="ECO:0000256" key="2">
    <source>
        <dbReference type="ARBA" id="ARBA00022777"/>
    </source>
</evidence>
<evidence type="ECO:0000256" key="1">
    <source>
        <dbReference type="ARBA" id="ARBA00022679"/>
    </source>
</evidence>
<dbReference type="SUPFAM" id="SSF55874">
    <property type="entry name" value="ATPase domain of HSP90 chaperone/DNA topoisomerase II/histidine kinase"/>
    <property type="match status" value="1"/>
</dbReference>
<feature type="domain" description="GAF" evidence="4">
    <location>
        <begin position="218"/>
        <end position="361"/>
    </location>
</feature>
<dbReference type="Gene3D" id="3.30.565.10">
    <property type="entry name" value="Histidine kinase-like ATPase, C-terminal domain"/>
    <property type="match status" value="1"/>
</dbReference>
<proteinExistence type="predicted"/>
<dbReference type="Pfam" id="PF13185">
    <property type="entry name" value="GAF_2"/>
    <property type="match status" value="1"/>
</dbReference>
<evidence type="ECO:0000313" key="6">
    <source>
        <dbReference type="EMBL" id="WEF22650.1"/>
    </source>
</evidence>
<dbReference type="EMBL" id="CP118606">
    <property type="protein sequence ID" value="WEF22650.1"/>
    <property type="molecule type" value="Genomic_DNA"/>
</dbReference>
<evidence type="ECO:0000313" key="7">
    <source>
        <dbReference type="Proteomes" id="UP001214756"/>
    </source>
</evidence>
<dbReference type="RefSeq" id="WP_210698548.1">
    <property type="nucleotide sequence ID" value="NZ_CP118606.1"/>
</dbReference>
<evidence type="ECO:0000256" key="3">
    <source>
        <dbReference type="ARBA" id="ARBA00023012"/>
    </source>
</evidence>
<dbReference type="InterPro" id="IPR050482">
    <property type="entry name" value="Sensor_HK_TwoCompSys"/>
</dbReference>
<dbReference type="CDD" id="cd16917">
    <property type="entry name" value="HATPase_UhpB-NarQ-NarX-like"/>
    <property type="match status" value="1"/>
</dbReference>
<dbReference type="Pfam" id="PF02518">
    <property type="entry name" value="HATPase_c"/>
    <property type="match status" value="1"/>
</dbReference>
<dbReference type="InterPro" id="IPR003018">
    <property type="entry name" value="GAF"/>
</dbReference>
<dbReference type="Pfam" id="PF07730">
    <property type="entry name" value="HisKA_3"/>
    <property type="match status" value="1"/>
</dbReference>
<dbReference type="InterPro" id="IPR029016">
    <property type="entry name" value="GAF-like_dom_sf"/>
</dbReference>
<dbReference type="GO" id="GO:0046983">
    <property type="term" value="F:protein dimerization activity"/>
    <property type="evidence" value="ECO:0007669"/>
    <property type="project" value="InterPro"/>
</dbReference>
<dbReference type="PANTHER" id="PTHR24421">
    <property type="entry name" value="NITRATE/NITRITE SENSOR PROTEIN NARX-RELATED"/>
    <property type="match status" value="1"/>
</dbReference>
<dbReference type="InterPro" id="IPR036890">
    <property type="entry name" value="HATPase_C_sf"/>
</dbReference>
<dbReference type="InterPro" id="IPR003594">
    <property type="entry name" value="HATPase_dom"/>
</dbReference>
<sequence>MDDEELRFPDQRRSELESTIGELVERAQHVLSAQGRLRSLLRASQAVVEDLELEQVLRHIAEAAVTLVDAQYGALGVIDREGRLEQFIHVGMPDDVADRIGHLPEGHGVLGAVIESAHPIRLVDLGADPRSVGLPAHHPVMRTFLGVPIRVRGEIYGNLYLTNRTGGEFTDEDEELVLALATTAAIAIDNARRYEESRRLQRLSRALAEVSAALLSPETGDVFGVVAEKVASVIDADLVLIVAPGPDGKRLQVKTARGVGAERIEGTEVPDGDSLISRAMGGGAVISASGPADEPSFNGHIPGGSTIGVPLLVEGAPGGALCVVRDERQRHFSSEDLSVLSEFAAQAGIAVALAHARADRQRLDLIEDRARIARDLHDNVIQRLFGTGLGLQALAATTPDRAEAISAHAGEIDAAISDFRTAIFALQTTDPESVRHRLLDVVGEFTPSLRSAPRVSFSGPVDLLVTGPLGEDIVAVVRESLSNIARHAHATTSEVIVAVTASHVTVVVDDDGIGMPENPERVSGTANLEMRARAHGGTFTVAARDLGGTRVRWRAPFEAETTGSR</sequence>
<dbReference type="PANTHER" id="PTHR24421:SF61">
    <property type="entry name" value="OXYGEN SENSOR HISTIDINE KINASE NREB"/>
    <property type="match status" value="1"/>
</dbReference>
<feature type="domain" description="GAF" evidence="4">
    <location>
        <begin position="52"/>
        <end position="198"/>
    </location>
</feature>
<dbReference type="InterPro" id="IPR011712">
    <property type="entry name" value="Sig_transdc_His_kin_sub3_dim/P"/>
</dbReference>
<dbReference type="Gene3D" id="3.30.450.40">
    <property type="match status" value="2"/>
</dbReference>
<dbReference type="Pfam" id="PF01590">
    <property type="entry name" value="GAF"/>
    <property type="match status" value="1"/>
</dbReference>
<reference evidence="6" key="1">
    <citation type="submission" date="2023-02" db="EMBL/GenBank/DDBJ databases">
        <title>Genome sequence of Microbacterium liquefaciens B1075.</title>
        <authorList>
            <person name="Cao J."/>
            <person name="Li X."/>
        </authorList>
    </citation>
    <scope>NUCLEOTIDE SEQUENCE</scope>
    <source>
        <strain evidence="6">B1075</strain>
    </source>
</reference>
<keyword evidence="1" id="KW-0808">Transferase</keyword>
<dbReference type="Gene3D" id="1.20.5.1930">
    <property type="match status" value="1"/>
</dbReference>
<dbReference type="GO" id="GO:0016020">
    <property type="term" value="C:membrane"/>
    <property type="evidence" value="ECO:0007669"/>
    <property type="project" value="InterPro"/>
</dbReference>
<dbReference type="Proteomes" id="UP001214756">
    <property type="component" value="Chromosome"/>
</dbReference>
<evidence type="ECO:0000259" key="5">
    <source>
        <dbReference type="SMART" id="SM00387"/>
    </source>
</evidence>
<dbReference type="SMART" id="SM00065">
    <property type="entry name" value="GAF"/>
    <property type="match status" value="2"/>
</dbReference>
<name>A0AAJ5VE77_MICMQ</name>
<feature type="domain" description="Histidine kinase/HSP90-like ATPase" evidence="5">
    <location>
        <begin position="468"/>
        <end position="559"/>
    </location>
</feature>
<keyword evidence="3" id="KW-0902">Two-component regulatory system</keyword>
<dbReference type="SMART" id="SM00387">
    <property type="entry name" value="HATPase_c"/>
    <property type="match status" value="1"/>
</dbReference>
<accession>A0AAJ5VE77</accession>
<dbReference type="SUPFAM" id="SSF55781">
    <property type="entry name" value="GAF domain-like"/>
    <property type="match status" value="2"/>
</dbReference>